<dbReference type="EMBL" id="JAMZMK010012076">
    <property type="protein sequence ID" value="KAI7725056.1"/>
    <property type="molecule type" value="Genomic_DNA"/>
</dbReference>
<comment type="caution">
    <text evidence="1">The sequence shown here is derived from an EMBL/GenBank/DDBJ whole genome shotgun (WGS) entry which is preliminary data.</text>
</comment>
<sequence>MKRLELNIKSAQNCAFNGIFHIRDYMNQYIGTHKQHIVD</sequence>
<name>A0AAD5BKT6_AMBAR</name>
<gene>
    <name evidence="1" type="ORF">M8C21_019154</name>
</gene>
<keyword evidence="2" id="KW-1185">Reference proteome</keyword>
<reference evidence="1" key="1">
    <citation type="submission" date="2022-06" db="EMBL/GenBank/DDBJ databases">
        <title>Uncovering the hologenomic basis of an extraordinary plant invasion.</title>
        <authorList>
            <person name="Bieker V.C."/>
            <person name="Martin M.D."/>
            <person name="Gilbert T."/>
            <person name="Hodgins K."/>
            <person name="Battlay P."/>
            <person name="Petersen B."/>
            <person name="Wilson J."/>
        </authorList>
    </citation>
    <scope>NUCLEOTIDE SEQUENCE</scope>
    <source>
        <strain evidence="1">AA19_3_7</strain>
        <tissue evidence="1">Leaf</tissue>
    </source>
</reference>
<organism evidence="1 2">
    <name type="scientific">Ambrosia artemisiifolia</name>
    <name type="common">Common ragweed</name>
    <dbReference type="NCBI Taxonomy" id="4212"/>
    <lineage>
        <taxon>Eukaryota</taxon>
        <taxon>Viridiplantae</taxon>
        <taxon>Streptophyta</taxon>
        <taxon>Embryophyta</taxon>
        <taxon>Tracheophyta</taxon>
        <taxon>Spermatophyta</taxon>
        <taxon>Magnoliopsida</taxon>
        <taxon>eudicotyledons</taxon>
        <taxon>Gunneridae</taxon>
        <taxon>Pentapetalae</taxon>
        <taxon>asterids</taxon>
        <taxon>campanulids</taxon>
        <taxon>Asterales</taxon>
        <taxon>Asteraceae</taxon>
        <taxon>Asteroideae</taxon>
        <taxon>Heliantheae alliance</taxon>
        <taxon>Heliantheae</taxon>
        <taxon>Ambrosia</taxon>
    </lineage>
</organism>
<proteinExistence type="predicted"/>
<dbReference type="AlphaFoldDB" id="A0AAD5BKT6"/>
<evidence type="ECO:0000313" key="2">
    <source>
        <dbReference type="Proteomes" id="UP001206925"/>
    </source>
</evidence>
<accession>A0AAD5BKT6</accession>
<dbReference type="Proteomes" id="UP001206925">
    <property type="component" value="Unassembled WGS sequence"/>
</dbReference>
<evidence type="ECO:0000313" key="1">
    <source>
        <dbReference type="EMBL" id="KAI7725056.1"/>
    </source>
</evidence>
<protein>
    <submittedName>
        <fullName evidence="1">Uncharacterized protein</fullName>
    </submittedName>
</protein>